<dbReference type="PANTHER" id="PTHR23301:SF0">
    <property type="entry name" value="CHITIN-BINDING TYPE-2 DOMAIN-CONTAINING PROTEIN-RELATED"/>
    <property type="match status" value="1"/>
</dbReference>
<feature type="chain" id="PRO_5017922491" description="Chitin-binding type-2 domain-containing protein" evidence="6">
    <location>
        <begin position="22"/>
        <end position="590"/>
    </location>
</feature>
<dbReference type="Proteomes" id="UP000277928">
    <property type="component" value="Unassembled WGS sequence"/>
</dbReference>
<evidence type="ECO:0000256" key="3">
    <source>
        <dbReference type="ARBA" id="ARBA00022737"/>
    </source>
</evidence>
<evidence type="ECO:0000259" key="7">
    <source>
        <dbReference type="PROSITE" id="PS50940"/>
    </source>
</evidence>
<dbReference type="OrthoDB" id="5914859at2759"/>
<evidence type="ECO:0000256" key="1">
    <source>
        <dbReference type="ARBA" id="ARBA00022669"/>
    </source>
</evidence>
<evidence type="ECO:0000313" key="9">
    <source>
        <dbReference type="Proteomes" id="UP000277928"/>
    </source>
</evidence>
<name>A0A3P6T3W0_LITSI</name>
<evidence type="ECO:0000256" key="4">
    <source>
        <dbReference type="ARBA" id="ARBA00023157"/>
    </source>
</evidence>
<dbReference type="STRING" id="42156.A0A3P6T3W0"/>
<keyword evidence="1" id="KW-0147">Chitin-binding</keyword>
<dbReference type="PANTHER" id="PTHR23301">
    <property type="entry name" value="CHITIN BINDING PERITROPHIN-A"/>
    <property type="match status" value="1"/>
</dbReference>
<evidence type="ECO:0000256" key="2">
    <source>
        <dbReference type="ARBA" id="ARBA00022729"/>
    </source>
</evidence>
<feature type="signal peptide" evidence="6">
    <location>
        <begin position="1"/>
        <end position="21"/>
    </location>
</feature>
<dbReference type="SMART" id="SM00494">
    <property type="entry name" value="ChtBD2"/>
    <property type="match status" value="6"/>
</dbReference>
<feature type="domain" description="Chitin-binding type-2" evidence="7">
    <location>
        <begin position="222"/>
        <end position="279"/>
    </location>
</feature>
<dbReference type="EMBL" id="UYRX01000469">
    <property type="protein sequence ID" value="VDK82632.1"/>
    <property type="molecule type" value="Genomic_DNA"/>
</dbReference>
<keyword evidence="4" id="KW-1015">Disulfide bond</keyword>
<protein>
    <recommendedName>
        <fullName evidence="7">Chitin-binding type-2 domain-containing protein</fullName>
    </recommendedName>
</protein>
<dbReference type="AlphaFoldDB" id="A0A3P6T3W0"/>
<feature type="domain" description="Chitin-binding type-2" evidence="7">
    <location>
        <begin position="529"/>
        <end position="585"/>
    </location>
</feature>
<accession>A0A3P6T3W0</accession>
<feature type="domain" description="Chitin-binding type-2" evidence="7">
    <location>
        <begin position="302"/>
        <end position="358"/>
    </location>
</feature>
<dbReference type="OMA" id="SACCDPT"/>
<reference evidence="8 9" key="1">
    <citation type="submission" date="2018-08" db="EMBL/GenBank/DDBJ databases">
        <authorList>
            <person name="Laetsch R D."/>
            <person name="Stevens L."/>
            <person name="Kumar S."/>
            <person name="Blaxter L. M."/>
        </authorList>
    </citation>
    <scope>NUCLEOTIDE SEQUENCE [LARGE SCALE GENOMIC DNA]</scope>
</reference>
<dbReference type="SUPFAM" id="SSF57625">
    <property type="entry name" value="Invertebrate chitin-binding proteins"/>
    <property type="match status" value="6"/>
</dbReference>
<evidence type="ECO:0000313" key="8">
    <source>
        <dbReference type="EMBL" id="VDK82632.1"/>
    </source>
</evidence>
<feature type="domain" description="Chitin-binding type-2" evidence="7">
    <location>
        <begin position="434"/>
        <end position="490"/>
    </location>
</feature>
<dbReference type="PROSITE" id="PS50940">
    <property type="entry name" value="CHIT_BIND_II"/>
    <property type="match status" value="6"/>
</dbReference>
<keyword evidence="5" id="KW-0325">Glycoprotein</keyword>
<keyword evidence="9" id="KW-1185">Reference proteome</keyword>
<dbReference type="Gene3D" id="2.170.140.10">
    <property type="entry name" value="Chitin binding domain"/>
    <property type="match status" value="5"/>
</dbReference>
<feature type="domain" description="Chitin-binding type-2" evidence="7">
    <location>
        <begin position="31"/>
        <end position="88"/>
    </location>
</feature>
<proteinExistence type="predicted"/>
<dbReference type="InterPro" id="IPR051940">
    <property type="entry name" value="Chitin_bind-dev_reg"/>
</dbReference>
<dbReference type="GO" id="GO:0005576">
    <property type="term" value="C:extracellular region"/>
    <property type="evidence" value="ECO:0007669"/>
    <property type="project" value="InterPro"/>
</dbReference>
<sequence>MILAALLIISLQINLIENASGMAELLRELAVPDCSRRNSNGLYARGCSSKFMRCYNGKLYVYRCGDGLKFNVETAKCEKAKRIIACLNNISLDCSNRKDGIYGSGKCSTTYYRCFRGQSSEMSCPADLYYNDKLKGCDKVDRIEECNVLIALQGFNERRASYLGKYMGRNLLSNFNETKRYIGGAYGLSFGKENVDNGHDDNDKKRLIRQTVKSSIAKSAAESNCITQERDVAEHSACSKFYYNCTNGKSIQLQCPEGQVYDARQRQCNVAEFVPECANTKSSTSPATDIQIADIILAPELNAFCNATGDGLFSAGCKNYFYFCASGYGYHVKCPEGLFFDNETRACNYKERVTLCNLASDHLRQVTIANEQPHTYATTAKSVDQGDGNEWAKNYNVQMKKVIHGNANHIPEASLPALLLRLSKYEQNLPLHKDFNCRSKANGFYSIGCKTEFVACANQRMFFFECPRSLIFNEEAQICDHAENVADCLKTEDANGKESFLTTIPEMEREISSAKKTETVHGVTTIQDQNFCKNLNDGVYFNDCKNEYIVCSGQTAFPYNCREGQIIDPVSKTCNEEENVPQCASKKYHV</sequence>
<dbReference type="Pfam" id="PF01607">
    <property type="entry name" value="CBM_14"/>
    <property type="match status" value="6"/>
</dbReference>
<dbReference type="InterPro" id="IPR002557">
    <property type="entry name" value="Chitin-bd_dom"/>
</dbReference>
<keyword evidence="3" id="KW-0677">Repeat</keyword>
<organism evidence="8 9">
    <name type="scientific">Litomosoides sigmodontis</name>
    <name type="common">Filarial nematode worm</name>
    <dbReference type="NCBI Taxonomy" id="42156"/>
    <lineage>
        <taxon>Eukaryota</taxon>
        <taxon>Metazoa</taxon>
        <taxon>Ecdysozoa</taxon>
        <taxon>Nematoda</taxon>
        <taxon>Chromadorea</taxon>
        <taxon>Rhabditida</taxon>
        <taxon>Spirurina</taxon>
        <taxon>Spiruromorpha</taxon>
        <taxon>Filarioidea</taxon>
        <taxon>Onchocercidae</taxon>
        <taxon>Litomosoides</taxon>
    </lineage>
</organism>
<evidence type="ECO:0000256" key="6">
    <source>
        <dbReference type="SAM" id="SignalP"/>
    </source>
</evidence>
<keyword evidence="2 6" id="KW-0732">Signal</keyword>
<gene>
    <name evidence="8" type="ORF">NLS_LOCUS5850</name>
</gene>
<evidence type="ECO:0000256" key="5">
    <source>
        <dbReference type="ARBA" id="ARBA00023180"/>
    </source>
</evidence>
<feature type="domain" description="Chitin-binding type-2" evidence="7">
    <location>
        <begin position="91"/>
        <end position="148"/>
    </location>
</feature>
<dbReference type="InterPro" id="IPR036508">
    <property type="entry name" value="Chitin-bd_dom_sf"/>
</dbReference>
<dbReference type="GO" id="GO:0008061">
    <property type="term" value="F:chitin binding"/>
    <property type="evidence" value="ECO:0007669"/>
    <property type="project" value="UniProtKB-KW"/>
</dbReference>